<protein>
    <submittedName>
        <fullName evidence="2">YtpI family protein</fullName>
    </submittedName>
</protein>
<organism evidence="2 3">
    <name type="scientific">Pseudalkalibacillus berkeleyi</name>
    <dbReference type="NCBI Taxonomy" id="1069813"/>
    <lineage>
        <taxon>Bacteria</taxon>
        <taxon>Bacillati</taxon>
        <taxon>Bacillota</taxon>
        <taxon>Bacilli</taxon>
        <taxon>Bacillales</taxon>
        <taxon>Fictibacillaceae</taxon>
        <taxon>Pseudalkalibacillus</taxon>
    </lineage>
</organism>
<reference evidence="2 3" key="1">
    <citation type="submission" date="2022-01" db="EMBL/GenBank/DDBJ databases">
        <title>Alkalihalobacillus sp. EGI L200015, a novel bacterium isolated from a salt lake sediment.</title>
        <authorList>
            <person name="Gao L."/>
            <person name="Fang B.-Z."/>
            <person name="Li W.-J."/>
        </authorList>
    </citation>
    <scope>NUCLEOTIDE SEQUENCE [LARGE SCALE GENOMIC DNA]</scope>
    <source>
        <strain evidence="2 3">KCTC 12718</strain>
    </source>
</reference>
<feature type="transmembrane region" description="Helical" evidence="1">
    <location>
        <begin position="5"/>
        <end position="20"/>
    </location>
</feature>
<proteinExistence type="predicted"/>
<accession>A0ABS9GZP1</accession>
<comment type="caution">
    <text evidence="2">The sequence shown here is derived from an EMBL/GenBank/DDBJ whole genome shotgun (WGS) entry which is preliminary data.</text>
</comment>
<gene>
    <name evidence="2" type="ORF">L2716_10805</name>
</gene>
<dbReference type="Pfam" id="PF14007">
    <property type="entry name" value="YtpI"/>
    <property type="match status" value="1"/>
</dbReference>
<dbReference type="Proteomes" id="UP001649381">
    <property type="component" value="Unassembled WGS sequence"/>
</dbReference>
<feature type="transmembrane region" description="Helical" evidence="1">
    <location>
        <begin position="63"/>
        <end position="81"/>
    </location>
</feature>
<dbReference type="InterPro" id="IPR025618">
    <property type="entry name" value="YtpI"/>
</dbReference>
<name>A0ABS9GZP1_9BACL</name>
<keyword evidence="1" id="KW-0812">Transmembrane</keyword>
<evidence type="ECO:0000256" key="1">
    <source>
        <dbReference type="SAM" id="Phobius"/>
    </source>
</evidence>
<sequence length="100" mass="11485">MPAFIIIIVIALSLYIFYKIKEFRVKAPYEKRWTKSKANISLGVFISTFGLNRLVINESTYDLIIGGVFLVLGLVNIFLGYKAYKHFLPYAIQESEQTKS</sequence>
<dbReference type="EMBL" id="JAKIJS010000001">
    <property type="protein sequence ID" value="MCF6138214.1"/>
    <property type="molecule type" value="Genomic_DNA"/>
</dbReference>
<evidence type="ECO:0000313" key="2">
    <source>
        <dbReference type="EMBL" id="MCF6138214.1"/>
    </source>
</evidence>
<evidence type="ECO:0000313" key="3">
    <source>
        <dbReference type="Proteomes" id="UP001649381"/>
    </source>
</evidence>
<keyword evidence="1" id="KW-0472">Membrane</keyword>
<keyword evidence="1" id="KW-1133">Transmembrane helix</keyword>
<dbReference type="RefSeq" id="WP_236334460.1">
    <property type="nucleotide sequence ID" value="NZ_JAKIJS010000001.1"/>
</dbReference>
<keyword evidence="3" id="KW-1185">Reference proteome</keyword>
<feature type="transmembrane region" description="Helical" evidence="1">
    <location>
        <begin position="40"/>
        <end position="57"/>
    </location>
</feature>